<keyword evidence="1 2" id="KW-0807">Transducer</keyword>
<dbReference type="PROSITE" id="PS50111">
    <property type="entry name" value="CHEMOTAXIS_TRANSDUC_2"/>
    <property type="match status" value="1"/>
</dbReference>
<dbReference type="EMBL" id="CP109617">
    <property type="protein sequence ID" value="WED56609.1"/>
    <property type="molecule type" value="Genomic_DNA"/>
</dbReference>
<dbReference type="Proteomes" id="UP001219957">
    <property type="component" value="Chromosome"/>
</dbReference>
<proteinExistence type="predicted"/>
<dbReference type="PANTHER" id="PTHR32089:SF112">
    <property type="entry name" value="LYSOZYME-LIKE PROTEIN-RELATED"/>
    <property type="match status" value="1"/>
</dbReference>
<gene>
    <name evidence="4" type="ORF">OE059_07085</name>
</gene>
<dbReference type="Gene3D" id="1.10.287.950">
    <property type="entry name" value="Methyl-accepting chemotaxis protein"/>
    <property type="match status" value="1"/>
</dbReference>
<accession>A0ABY8B7U0</accession>
<reference evidence="4 5" key="1">
    <citation type="submission" date="2022-10" db="EMBL/GenBank/DDBJ databases">
        <title>Complete genome sequence of Exiguobacterium profundum TSS-3 isolated from an extremely saline-alkaline spring located in Ixtapa, Chiapas-Mexico.</title>
        <authorList>
            <person name="Rincon-Rosales R."/>
            <person name="Rogel M.A."/>
            <person name="Rincon-Molina C.I."/>
            <person name="Guerrero G."/>
            <person name="Manzano-Gomez L.A."/>
            <person name="Lopez-Lopez A."/>
            <person name="Rincon Molina F.A."/>
            <person name="Martinez-Romero E."/>
        </authorList>
    </citation>
    <scope>NUCLEOTIDE SEQUENCE [LARGE SCALE GENOMIC DNA]</scope>
    <source>
        <strain evidence="4 5">TSS-3</strain>
    </source>
</reference>
<evidence type="ECO:0000259" key="3">
    <source>
        <dbReference type="PROSITE" id="PS50111"/>
    </source>
</evidence>
<feature type="domain" description="Methyl-accepting transducer" evidence="3">
    <location>
        <begin position="1"/>
        <end position="122"/>
    </location>
</feature>
<dbReference type="SUPFAM" id="SSF58104">
    <property type="entry name" value="Methyl-accepting chemotaxis protein (MCP) signaling domain"/>
    <property type="match status" value="1"/>
</dbReference>
<dbReference type="InterPro" id="IPR004089">
    <property type="entry name" value="MCPsignal_dom"/>
</dbReference>
<sequence length="122" mass="13362">MFISQLNEFSTLVSSVAKEGDEVSRQADFVGNATVSGHRLMEEAVEQMSRIYSQIQQSQVQVKDFEKQADEVTQLVTLIRQISEQTNLLALNAAIEAARAGDQGRGFAVVAAEIRTLSDDVS</sequence>
<dbReference type="PANTHER" id="PTHR32089">
    <property type="entry name" value="METHYL-ACCEPTING CHEMOTAXIS PROTEIN MCPB"/>
    <property type="match status" value="1"/>
</dbReference>
<evidence type="ECO:0000313" key="5">
    <source>
        <dbReference type="Proteomes" id="UP001219957"/>
    </source>
</evidence>
<evidence type="ECO:0000256" key="2">
    <source>
        <dbReference type="PROSITE-ProRule" id="PRU00284"/>
    </source>
</evidence>
<dbReference type="RefSeq" id="WP_275060576.1">
    <property type="nucleotide sequence ID" value="NZ_CP109617.1"/>
</dbReference>
<evidence type="ECO:0000256" key="1">
    <source>
        <dbReference type="ARBA" id="ARBA00023224"/>
    </source>
</evidence>
<evidence type="ECO:0000313" key="4">
    <source>
        <dbReference type="EMBL" id="WED56609.1"/>
    </source>
</evidence>
<keyword evidence="5" id="KW-1185">Reference proteome</keyword>
<protein>
    <submittedName>
        <fullName evidence="4">Methyl-accepting chemotaxis protein</fullName>
    </submittedName>
</protein>
<name>A0ABY8B7U0_9BACL</name>
<dbReference type="Pfam" id="PF00015">
    <property type="entry name" value="MCPsignal"/>
    <property type="match status" value="1"/>
</dbReference>
<organism evidence="4 5">
    <name type="scientific">Exiguobacterium profundum</name>
    <dbReference type="NCBI Taxonomy" id="307643"/>
    <lineage>
        <taxon>Bacteria</taxon>
        <taxon>Bacillati</taxon>
        <taxon>Bacillota</taxon>
        <taxon>Bacilli</taxon>
        <taxon>Bacillales</taxon>
        <taxon>Bacillales Family XII. Incertae Sedis</taxon>
        <taxon>Exiguobacterium</taxon>
    </lineage>
</organism>